<evidence type="ECO:0000313" key="6">
    <source>
        <dbReference type="EMBL" id="MDP4099329.1"/>
    </source>
</evidence>
<dbReference type="InterPro" id="IPR027417">
    <property type="entry name" value="P-loop_NTPase"/>
</dbReference>
<evidence type="ECO:0000256" key="3">
    <source>
        <dbReference type="ARBA" id="ARBA00022741"/>
    </source>
</evidence>
<keyword evidence="7" id="KW-1185">Reference proteome</keyword>
<dbReference type="Gene3D" id="3.40.50.300">
    <property type="entry name" value="P-loop containing nucleotide triphosphate hydrolases"/>
    <property type="match status" value="1"/>
</dbReference>
<feature type="domain" description="ABC transporter" evidence="5">
    <location>
        <begin position="6"/>
        <end position="234"/>
    </location>
</feature>
<dbReference type="GO" id="GO:0005524">
    <property type="term" value="F:ATP binding"/>
    <property type="evidence" value="ECO:0007669"/>
    <property type="project" value="UniProtKB-KW"/>
</dbReference>
<proteinExistence type="inferred from homology"/>
<dbReference type="EMBL" id="JAPCKK010000034">
    <property type="protein sequence ID" value="MDP4099329.1"/>
    <property type="molecule type" value="Genomic_DNA"/>
</dbReference>
<dbReference type="PANTHER" id="PTHR43335:SF4">
    <property type="entry name" value="ABC TRANSPORTER, ATP-BINDING PROTEIN"/>
    <property type="match status" value="1"/>
</dbReference>
<sequence length="309" mass="34417">MSEIMIQTQNLMKRYGDRKVLDSISLSVEKGEIFGFLGLNGAGKTTIIRLLLGMIRPTSGDVLLNGKRVDAGDPGLWQRVGYLVETPYAYPSFTVRENLEIVCRLRQLSGTKPIDDVLEKLKLTFYEHTKAKDLSLGNAQKLGLAKALIHNPDILILDEPTNGLDPAGIFQVRQLLQDLAHNHGVTIFISSHILEEMSKMVTRIGIIHQGRLIQEMSASELNQAFHRRLWVETQQIEAARAKLADEGYAVHLSENGLLEVISEHAIRHPEQIAQLLVHAGLPPTLLKVEEESLESYFLRSVGMMGGDAK</sequence>
<dbReference type="SMART" id="SM00382">
    <property type="entry name" value="AAA"/>
    <property type="match status" value="1"/>
</dbReference>
<name>A0ABT9FX67_9BACL</name>
<dbReference type="SUPFAM" id="SSF52540">
    <property type="entry name" value="P-loop containing nucleoside triphosphate hydrolases"/>
    <property type="match status" value="1"/>
</dbReference>
<evidence type="ECO:0000256" key="4">
    <source>
        <dbReference type="ARBA" id="ARBA00022840"/>
    </source>
</evidence>
<comment type="caution">
    <text evidence="6">The sequence shown here is derived from an EMBL/GenBank/DDBJ whole genome shotgun (WGS) entry which is preliminary data.</text>
</comment>
<evidence type="ECO:0000256" key="2">
    <source>
        <dbReference type="ARBA" id="ARBA00022448"/>
    </source>
</evidence>
<evidence type="ECO:0000259" key="5">
    <source>
        <dbReference type="PROSITE" id="PS50893"/>
    </source>
</evidence>
<dbReference type="InterPro" id="IPR003593">
    <property type="entry name" value="AAA+_ATPase"/>
</dbReference>
<dbReference type="PROSITE" id="PS50893">
    <property type="entry name" value="ABC_TRANSPORTER_2"/>
    <property type="match status" value="1"/>
</dbReference>
<organism evidence="6 7">
    <name type="scientific">Paenibacillus zeirhizosphaerae</name>
    <dbReference type="NCBI Taxonomy" id="2987519"/>
    <lineage>
        <taxon>Bacteria</taxon>
        <taxon>Bacillati</taxon>
        <taxon>Bacillota</taxon>
        <taxon>Bacilli</taxon>
        <taxon>Bacillales</taxon>
        <taxon>Paenibacillaceae</taxon>
        <taxon>Paenibacillus</taxon>
    </lineage>
</organism>
<dbReference type="PANTHER" id="PTHR43335">
    <property type="entry name" value="ABC TRANSPORTER, ATP-BINDING PROTEIN"/>
    <property type="match status" value="1"/>
</dbReference>
<gene>
    <name evidence="6" type="ORF">OIN60_21670</name>
</gene>
<dbReference type="InterPro" id="IPR003439">
    <property type="entry name" value="ABC_transporter-like_ATP-bd"/>
</dbReference>
<protein>
    <submittedName>
        <fullName evidence="6">ABC transporter ATP-binding protein</fullName>
    </submittedName>
</protein>
<evidence type="ECO:0000313" key="7">
    <source>
        <dbReference type="Proteomes" id="UP001241848"/>
    </source>
</evidence>
<keyword evidence="2" id="KW-0813">Transport</keyword>
<dbReference type="PROSITE" id="PS00211">
    <property type="entry name" value="ABC_TRANSPORTER_1"/>
    <property type="match status" value="1"/>
</dbReference>
<dbReference type="RefSeq" id="WP_305756945.1">
    <property type="nucleotide sequence ID" value="NZ_JAPCKK010000034.1"/>
</dbReference>
<dbReference type="InterPro" id="IPR017871">
    <property type="entry name" value="ABC_transporter-like_CS"/>
</dbReference>
<keyword evidence="3" id="KW-0547">Nucleotide-binding</keyword>
<reference evidence="6 7" key="1">
    <citation type="submission" date="2022-10" db="EMBL/GenBank/DDBJ databases">
        <title>Paenibacillus description and whole genome data of maize root bacterial community.</title>
        <authorList>
            <person name="Marton D."/>
            <person name="Farkas M."/>
            <person name="Cserhati M."/>
        </authorList>
    </citation>
    <scope>NUCLEOTIDE SEQUENCE [LARGE SCALE GENOMIC DNA]</scope>
    <source>
        <strain evidence="6 7">P96</strain>
    </source>
</reference>
<evidence type="ECO:0000256" key="1">
    <source>
        <dbReference type="ARBA" id="ARBA00005417"/>
    </source>
</evidence>
<comment type="similarity">
    <text evidence="1">Belongs to the ABC transporter superfamily.</text>
</comment>
<dbReference type="Pfam" id="PF00005">
    <property type="entry name" value="ABC_tran"/>
    <property type="match status" value="1"/>
</dbReference>
<accession>A0ABT9FX67</accession>
<dbReference type="Proteomes" id="UP001241848">
    <property type="component" value="Unassembled WGS sequence"/>
</dbReference>
<keyword evidence="4 6" id="KW-0067">ATP-binding</keyword>